<feature type="non-terminal residue" evidence="2">
    <location>
        <position position="1"/>
    </location>
</feature>
<dbReference type="EMBL" id="BARU01023307">
    <property type="protein sequence ID" value="GAH51609.1"/>
    <property type="molecule type" value="Genomic_DNA"/>
</dbReference>
<protein>
    <recommendedName>
        <fullName evidence="3">FmdB family transcriptional regulator</fullName>
    </recommendedName>
</protein>
<evidence type="ECO:0008006" key="3">
    <source>
        <dbReference type="Google" id="ProtNLM"/>
    </source>
</evidence>
<comment type="caution">
    <text evidence="2">The sequence shown here is derived from an EMBL/GenBank/DDBJ whole genome shotgun (WGS) entry which is preliminary data.</text>
</comment>
<evidence type="ECO:0000256" key="1">
    <source>
        <dbReference type="SAM" id="MobiDB-lite"/>
    </source>
</evidence>
<organism evidence="2">
    <name type="scientific">marine sediment metagenome</name>
    <dbReference type="NCBI Taxonomy" id="412755"/>
    <lineage>
        <taxon>unclassified sequences</taxon>
        <taxon>metagenomes</taxon>
        <taxon>ecological metagenomes</taxon>
    </lineage>
</organism>
<proteinExistence type="predicted"/>
<name>X1HCP6_9ZZZZ</name>
<sequence>HSNPVIFKGSGFYTTDSRKGVPEPGEGKKELPGGKKGKK</sequence>
<feature type="region of interest" description="Disordered" evidence="1">
    <location>
        <begin position="1"/>
        <end position="39"/>
    </location>
</feature>
<reference evidence="2" key="1">
    <citation type="journal article" date="2014" name="Front. Microbiol.">
        <title>High frequency of phylogenetically diverse reductive dehalogenase-homologous genes in deep subseafloor sedimentary metagenomes.</title>
        <authorList>
            <person name="Kawai M."/>
            <person name="Futagami T."/>
            <person name="Toyoda A."/>
            <person name="Takaki Y."/>
            <person name="Nishi S."/>
            <person name="Hori S."/>
            <person name="Arai W."/>
            <person name="Tsubouchi T."/>
            <person name="Morono Y."/>
            <person name="Uchiyama I."/>
            <person name="Ito T."/>
            <person name="Fujiyama A."/>
            <person name="Inagaki F."/>
            <person name="Takami H."/>
        </authorList>
    </citation>
    <scope>NUCLEOTIDE SEQUENCE</scope>
    <source>
        <strain evidence="2">Expedition CK06-06</strain>
    </source>
</reference>
<accession>X1HCP6</accession>
<dbReference type="AlphaFoldDB" id="X1HCP6"/>
<feature type="compositionally biased region" description="Basic and acidic residues" evidence="1">
    <location>
        <begin position="16"/>
        <end position="33"/>
    </location>
</feature>
<gene>
    <name evidence="2" type="ORF">S03H2_37843</name>
</gene>
<evidence type="ECO:0000313" key="2">
    <source>
        <dbReference type="EMBL" id="GAH51609.1"/>
    </source>
</evidence>